<gene>
    <name evidence="6" type="ORF">E2A64_02355</name>
</gene>
<feature type="DNA-binding region" description="H-T-H motif" evidence="4">
    <location>
        <begin position="33"/>
        <end position="52"/>
    </location>
</feature>
<feature type="domain" description="HTH tetR-type" evidence="5">
    <location>
        <begin position="10"/>
        <end position="70"/>
    </location>
</feature>
<accession>A0A4V3A7B0</accession>
<reference evidence="6 7" key="1">
    <citation type="journal article" date="2013" name="Int. J. Syst. Evol. Microbiol.">
        <title>Hoeflea suaedae sp. nov., an endophytic bacterium isolated from the root of the halophyte Suaeda maritima.</title>
        <authorList>
            <person name="Chung E.J."/>
            <person name="Park J.A."/>
            <person name="Pramanik P."/>
            <person name="Bibi F."/>
            <person name="Jeon C.O."/>
            <person name="Chung Y.R."/>
        </authorList>
    </citation>
    <scope>NUCLEOTIDE SEQUENCE [LARGE SCALE GENOMIC DNA]</scope>
    <source>
        <strain evidence="6 7">YC6898</strain>
    </source>
</reference>
<dbReference type="Proteomes" id="UP000295131">
    <property type="component" value="Unassembled WGS sequence"/>
</dbReference>
<keyword evidence="2 4" id="KW-0238">DNA-binding</keyword>
<evidence type="ECO:0000256" key="4">
    <source>
        <dbReference type="PROSITE-ProRule" id="PRU00335"/>
    </source>
</evidence>
<dbReference type="InterPro" id="IPR009057">
    <property type="entry name" value="Homeodomain-like_sf"/>
</dbReference>
<dbReference type="InterPro" id="IPR049484">
    <property type="entry name" value="Rv0078-like_C"/>
</dbReference>
<dbReference type="Pfam" id="PF21351">
    <property type="entry name" value="TetR_C_41"/>
    <property type="match status" value="1"/>
</dbReference>
<comment type="caution">
    <text evidence="6">The sequence shown here is derived from an EMBL/GenBank/DDBJ whole genome shotgun (WGS) entry which is preliminary data.</text>
</comment>
<evidence type="ECO:0000313" key="7">
    <source>
        <dbReference type="Proteomes" id="UP000295131"/>
    </source>
</evidence>
<dbReference type="InterPro" id="IPR001647">
    <property type="entry name" value="HTH_TetR"/>
</dbReference>
<proteinExistence type="predicted"/>
<evidence type="ECO:0000259" key="5">
    <source>
        <dbReference type="PROSITE" id="PS50977"/>
    </source>
</evidence>
<dbReference type="OrthoDB" id="9805134at2"/>
<dbReference type="PRINTS" id="PR00455">
    <property type="entry name" value="HTHTETR"/>
</dbReference>
<dbReference type="Gene3D" id="1.10.357.10">
    <property type="entry name" value="Tetracycline Repressor, domain 2"/>
    <property type="match status" value="1"/>
</dbReference>
<protein>
    <submittedName>
        <fullName evidence="6">TetR/AcrR family transcriptional regulator</fullName>
    </submittedName>
</protein>
<evidence type="ECO:0000256" key="2">
    <source>
        <dbReference type="ARBA" id="ARBA00023125"/>
    </source>
</evidence>
<name>A0A4V3A7B0_9HYPH</name>
<dbReference type="PROSITE" id="PS50977">
    <property type="entry name" value="HTH_TETR_2"/>
    <property type="match status" value="1"/>
</dbReference>
<evidence type="ECO:0000256" key="3">
    <source>
        <dbReference type="ARBA" id="ARBA00023163"/>
    </source>
</evidence>
<keyword evidence="7" id="KW-1185">Reference proteome</keyword>
<dbReference type="AlphaFoldDB" id="A0A4V3A7B0"/>
<dbReference type="RefSeq" id="WP_133282831.1">
    <property type="nucleotide sequence ID" value="NZ_SMSI01000001.1"/>
</dbReference>
<dbReference type="GO" id="GO:0003677">
    <property type="term" value="F:DNA binding"/>
    <property type="evidence" value="ECO:0007669"/>
    <property type="project" value="UniProtKB-UniRule"/>
</dbReference>
<sequence>MSISNKARSEAMRRTLVEAARSLFVEKGYADTATPDIVARAGVTRGAMYHHFEDKKALFRAVVEHEAAAVAAAIDDTPFSGGNPREALLEGTRRYFDAMTSDGRTRLMLLDGPSVLGWEAIRELDERTAESRLRAGLEELLDGTPNRGKADELAMLLSAAFDRAALAIAGGADRRSWERAILALIDGLAA</sequence>
<dbReference type="PANTHER" id="PTHR47506">
    <property type="entry name" value="TRANSCRIPTIONAL REGULATORY PROTEIN"/>
    <property type="match status" value="1"/>
</dbReference>
<keyword evidence="3" id="KW-0804">Transcription</keyword>
<organism evidence="6 7">
    <name type="scientific">Pseudohoeflea suaedae</name>
    <dbReference type="NCBI Taxonomy" id="877384"/>
    <lineage>
        <taxon>Bacteria</taxon>
        <taxon>Pseudomonadati</taxon>
        <taxon>Pseudomonadota</taxon>
        <taxon>Alphaproteobacteria</taxon>
        <taxon>Hyphomicrobiales</taxon>
        <taxon>Rhizobiaceae</taxon>
        <taxon>Pseudohoeflea</taxon>
    </lineage>
</organism>
<dbReference type="PANTHER" id="PTHR47506:SF1">
    <property type="entry name" value="HTH-TYPE TRANSCRIPTIONAL REGULATOR YJDC"/>
    <property type="match status" value="1"/>
</dbReference>
<dbReference type="SUPFAM" id="SSF46689">
    <property type="entry name" value="Homeodomain-like"/>
    <property type="match status" value="1"/>
</dbReference>
<evidence type="ECO:0000256" key="1">
    <source>
        <dbReference type="ARBA" id="ARBA00023015"/>
    </source>
</evidence>
<dbReference type="EMBL" id="SMSI01000001">
    <property type="protein sequence ID" value="TDH37995.1"/>
    <property type="molecule type" value="Genomic_DNA"/>
</dbReference>
<evidence type="ECO:0000313" key="6">
    <source>
        <dbReference type="EMBL" id="TDH37995.1"/>
    </source>
</evidence>
<dbReference type="Pfam" id="PF00440">
    <property type="entry name" value="TetR_N"/>
    <property type="match status" value="1"/>
</dbReference>
<keyword evidence="1" id="KW-0805">Transcription regulation</keyword>